<evidence type="ECO:0000313" key="1">
    <source>
        <dbReference type="EMBL" id="GMF52667.1"/>
    </source>
</evidence>
<evidence type="ECO:0000313" key="2">
    <source>
        <dbReference type="Proteomes" id="UP001165121"/>
    </source>
</evidence>
<dbReference type="Proteomes" id="UP001165121">
    <property type="component" value="Unassembled WGS sequence"/>
</dbReference>
<comment type="caution">
    <text evidence="1">The sequence shown here is derived from an EMBL/GenBank/DDBJ whole genome shotgun (WGS) entry which is preliminary data.</text>
</comment>
<organism evidence="1 2">
    <name type="scientific">Phytophthora fragariaefolia</name>
    <dbReference type="NCBI Taxonomy" id="1490495"/>
    <lineage>
        <taxon>Eukaryota</taxon>
        <taxon>Sar</taxon>
        <taxon>Stramenopiles</taxon>
        <taxon>Oomycota</taxon>
        <taxon>Peronosporomycetes</taxon>
        <taxon>Peronosporales</taxon>
        <taxon>Peronosporaceae</taxon>
        <taxon>Phytophthora</taxon>
    </lineage>
</organism>
<protein>
    <submittedName>
        <fullName evidence="1">Unnamed protein product</fullName>
    </submittedName>
</protein>
<proteinExistence type="predicted"/>
<accession>A0A9W7D1R6</accession>
<dbReference type="OrthoDB" id="129607at2759"/>
<name>A0A9W7D1R6_9STRA</name>
<gene>
    <name evidence="1" type="ORF">Pfra01_002161400</name>
</gene>
<sequence>MTLSQAAAAQAAAEAAEQATMQGPEPHDNVSAIVEVRRVTTAPTLIEVVPDATDQLVNLAERFLAQTQALAGEHVMLKFQQEGPNQAQQAALVGVQGYAESRLNELANRQLVIVQEFQGELASIRSTFQEQRTRLQNLHADLGAQLEVKAHTDLANQIEHTVNTKIEAINNRVQKKIMEQLTSRLGPNPSKDVEQLVLKSTADMESRIRASGGRRIEKLHTSKLDARNERHISENVNDLVHKLVETSVSNMAHRLEQSIDLRLDEIRQEKQCRLDSNCSSDKVIADDIQQFLTQETTRLVGQVESRMQKVVTAARVGMNLQVQRQVDTISVLREQLQQRQQHLEGDILKIDALERKLKEFVVDEVVRQVDSPSTTLNR</sequence>
<dbReference type="EMBL" id="BSXT01003121">
    <property type="protein sequence ID" value="GMF52667.1"/>
    <property type="molecule type" value="Genomic_DNA"/>
</dbReference>
<reference evidence="1" key="1">
    <citation type="submission" date="2023-04" db="EMBL/GenBank/DDBJ databases">
        <title>Phytophthora fragariaefolia NBRC 109709.</title>
        <authorList>
            <person name="Ichikawa N."/>
            <person name="Sato H."/>
            <person name="Tonouchi N."/>
        </authorList>
    </citation>
    <scope>NUCLEOTIDE SEQUENCE</scope>
    <source>
        <strain evidence="1">NBRC 109709</strain>
    </source>
</reference>
<keyword evidence="2" id="KW-1185">Reference proteome</keyword>
<dbReference type="AlphaFoldDB" id="A0A9W7D1R6"/>